<name>A0A564ZEP7_HYMDI</name>
<accession>A0A564ZEP7</accession>
<gene>
    <name evidence="1" type="ORF">WMSIL1_LOCUS14927</name>
</gene>
<dbReference type="EMBL" id="CABIJS010000719">
    <property type="protein sequence ID" value="VUZ57829.1"/>
    <property type="molecule type" value="Genomic_DNA"/>
</dbReference>
<evidence type="ECO:0000313" key="1">
    <source>
        <dbReference type="EMBL" id="VUZ57829.1"/>
    </source>
</evidence>
<evidence type="ECO:0000313" key="2">
    <source>
        <dbReference type="Proteomes" id="UP000321570"/>
    </source>
</evidence>
<organism evidence="1 2">
    <name type="scientific">Hymenolepis diminuta</name>
    <name type="common">Rat tapeworm</name>
    <dbReference type="NCBI Taxonomy" id="6216"/>
    <lineage>
        <taxon>Eukaryota</taxon>
        <taxon>Metazoa</taxon>
        <taxon>Spiralia</taxon>
        <taxon>Lophotrochozoa</taxon>
        <taxon>Platyhelminthes</taxon>
        <taxon>Cestoda</taxon>
        <taxon>Eucestoda</taxon>
        <taxon>Cyclophyllidea</taxon>
        <taxon>Hymenolepididae</taxon>
        <taxon>Hymenolepis</taxon>
    </lineage>
</organism>
<protein>
    <submittedName>
        <fullName evidence="1">Uncharacterized protein</fullName>
    </submittedName>
</protein>
<proteinExistence type="predicted"/>
<feature type="non-terminal residue" evidence="1">
    <location>
        <position position="1"/>
    </location>
</feature>
<sequence>PNPQAQAVSLYYSNWAFQGNSLRQLLYLECPPGVETKNNSLSSTEQGRDLIVISDSEDYGGESVVNGWTYKNFYLSCLGL</sequence>
<dbReference type="AlphaFoldDB" id="A0A564ZEP7"/>
<reference evidence="1 2" key="1">
    <citation type="submission" date="2019-07" db="EMBL/GenBank/DDBJ databases">
        <authorList>
            <person name="Jastrzebski P J."/>
            <person name="Paukszto L."/>
            <person name="Jastrzebski P J."/>
        </authorList>
    </citation>
    <scope>NUCLEOTIDE SEQUENCE [LARGE SCALE GENOMIC DNA]</scope>
    <source>
        <strain evidence="1 2">WMS-il1</strain>
    </source>
</reference>
<keyword evidence="2" id="KW-1185">Reference proteome</keyword>
<dbReference type="Proteomes" id="UP000321570">
    <property type="component" value="Unassembled WGS sequence"/>
</dbReference>